<dbReference type="CDD" id="cd01545">
    <property type="entry name" value="PBP1_SalR"/>
    <property type="match status" value="1"/>
</dbReference>
<evidence type="ECO:0000313" key="5">
    <source>
        <dbReference type="EMBL" id="TQV78181.1"/>
    </source>
</evidence>
<reference evidence="5 6" key="1">
    <citation type="submission" date="2019-06" db="EMBL/GenBank/DDBJ databases">
        <title>Whole genome sequence for Cellvibrionaceae sp. R142.</title>
        <authorList>
            <person name="Wang G."/>
        </authorList>
    </citation>
    <scope>NUCLEOTIDE SEQUENCE [LARGE SCALE GENOMIC DNA]</scope>
    <source>
        <strain evidence="5 6">R142</strain>
    </source>
</reference>
<dbReference type="SUPFAM" id="SSF53822">
    <property type="entry name" value="Periplasmic binding protein-like I"/>
    <property type="match status" value="1"/>
</dbReference>
<keyword evidence="6" id="KW-1185">Reference proteome</keyword>
<dbReference type="Pfam" id="PF13377">
    <property type="entry name" value="Peripla_BP_3"/>
    <property type="match status" value="1"/>
</dbReference>
<dbReference type="InterPro" id="IPR000843">
    <property type="entry name" value="HTH_LacI"/>
</dbReference>
<dbReference type="Gene3D" id="1.10.260.40">
    <property type="entry name" value="lambda repressor-like DNA-binding domains"/>
    <property type="match status" value="1"/>
</dbReference>
<dbReference type="GO" id="GO:0000976">
    <property type="term" value="F:transcription cis-regulatory region binding"/>
    <property type="evidence" value="ECO:0007669"/>
    <property type="project" value="TreeGrafter"/>
</dbReference>
<gene>
    <name evidence="5" type="ORF">FKG94_14010</name>
</gene>
<comment type="caution">
    <text evidence="5">The sequence shown here is derived from an EMBL/GenBank/DDBJ whole genome shotgun (WGS) entry which is preliminary data.</text>
</comment>
<dbReference type="PROSITE" id="PS50932">
    <property type="entry name" value="HTH_LACI_2"/>
    <property type="match status" value="1"/>
</dbReference>
<dbReference type="PANTHER" id="PTHR30146">
    <property type="entry name" value="LACI-RELATED TRANSCRIPTIONAL REPRESSOR"/>
    <property type="match status" value="1"/>
</dbReference>
<dbReference type="Proteomes" id="UP000319732">
    <property type="component" value="Unassembled WGS sequence"/>
</dbReference>
<dbReference type="Pfam" id="PF00356">
    <property type="entry name" value="LacI"/>
    <property type="match status" value="1"/>
</dbReference>
<dbReference type="PROSITE" id="PS00356">
    <property type="entry name" value="HTH_LACI_1"/>
    <property type="match status" value="1"/>
</dbReference>
<evidence type="ECO:0000259" key="4">
    <source>
        <dbReference type="PROSITE" id="PS50932"/>
    </source>
</evidence>
<protein>
    <submittedName>
        <fullName evidence="5">LacI family transcriptional regulator</fullName>
    </submittedName>
</protein>
<keyword evidence="2" id="KW-0238">DNA-binding</keyword>
<accession>A0A545TM07</accession>
<dbReference type="AlphaFoldDB" id="A0A545TM07"/>
<dbReference type="InterPro" id="IPR046335">
    <property type="entry name" value="LacI/GalR-like_sensor"/>
</dbReference>
<dbReference type="SMART" id="SM00354">
    <property type="entry name" value="HTH_LACI"/>
    <property type="match status" value="1"/>
</dbReference>
<organism evidence="5 6">
    <name type="scientific">Exilibacterium tricleocarpae</name>
    <dbReference type="NCBI Taxonomy" id="2591008"/>
    <lineage>
        <taxon>Bacteria</taxon>
        <taxon>Pseudomonadati</taxon>
        <taxon>Pseudomonadota</taxon>
        <taxon>Gammaproteobacteria</taxon>
        <taxon>Cellvibrionales</taxon>
        <taxon>Cellvibrionaceae</taxon>
        <taxon>Exilibacterium</taxon>
    </lineage>
</organism>
<dbReference type="PRINTS" id="PR00036">
    <property type="entry name" value="HTHLACI"/>
</dbReference>
<keyword evidence="1" id="KW-0805">Transcription regulation</keyword>
<keyword evidence="3" id="KW-0804">Transcription</keyword>
<dbReference type="GO" id="GO:0003700">
    <property type="term" value="F:DNA-binding transcription factor activity"/>
    <property type="evidence" value="ECO:0007669"/>
    <property type="project" value="TreeGrafter"/>
</dbReference>
<dbReference type="EMBL" id="VHSG01000013">
    <property type="protein sequence ID" value="TQV78181.1"/>
    <property type="molecule type" value="Genomic_DNA"/>
</dbReference>
<evidence type="ECO:0000313" key="6">
    <source>
        <dbReference type="Proteomes" id="UP000319732"/>
    </source>
</evidence>
<name>A0A545TM07_9GAMM</name>
<evidence type="ECO:0000256" key="2">
    <source>
        <dbReference type="ARBA" id="ARBA00023125"/>
    </source>
</evidence>
<dbReference type="InterPro" id="IPR028082">
    <property type="entry name" value="Peripla_BP_I"/>
</dbReference>
<dbReference type="OrthoDB" id="5718990at2"/>
<sequence length="350" mass="38588">MTSTTDKHPLDRPATITDVAENAGVSMKTVSRVLNRAPNVKPATRARVEAAMQTLGYRPNSPARMLASNQTYLIGLIYNASSSYITSIQNGVLSACRPEHYDLLIHPCSYDSPSLLDNIGDFIASKRVDGLVLVPPVSDVAGIRELLIEHGVVNVAISHEPEDETDWAVCTNDREICKNMVRHLSRLGHQRIAFVRSHPDHKAMADRYLGYLDGMAEVKLKVNDALVVQGENTFESGIDCGVQLLRQRPRPTAIFCANDHMATGVMKVAHERRLQIPGDVSIAGFDDIPVAKQVWPQLTTVRQPLEAMAKLAAEELIRLVRNEKPQELRVVVDAELIIRQSTGPALVDPD</sequence>
<dbReference type="InterPro" id="IPR010982">
    <property type="entry name" value="Lambda_DNA-bd_dom_sf"/>
</dbReference>
<dbReference type="Gene3D" id="3.40.50.2300">
    <property type="match status" value="2"/>
</dbReference>
<evidence type="ECO:0000256" key="1">
    <source>
        <dbReference type="ARBA" id="ARBA00023015"/>
    </source>
</evidence>
<dbReference type="SUPFAM" id="SSF47413">
    <property type="entry name" value="lambda repressor-like DNA-binding domains"/>
    <property type="match status" value="1"/>
</dbReference>
<proteinExistence type="predicted"/>
<evidence type="ECO:0000256" key="3">
    <source>
        <dbReference type="ARBA" id="ARBA00023163"/>
    </source>
</evidence>
<dbReference type="RefSeq" id="WP_142904961.1">
    <property type="nucleotide sequence ID" value="NZ_ML660094.1"/>
</dbReference>
<dbReference type="PANTHER" id="PTHR30146:SF153">
    <property type="entry name" value="LACTOSE OPERON REPRESSOR"/>
    <property type="match status" value="1"/>
</dbReference>
<dbReference type="CDD" id="cd01392">
    <property type="entry name" value="HTH_LacI"/>
    <property type="match status" value="1"/>
</dbReference>
<feature type="domain" description="HTH lacI-type" evidence="4">
    <location>
        <begin position="14"/>
        <end position="68"/>
    </location>
</feature>